<gene>
    <name evidence="2" type="ORF">PVAP13_8NG123100</name>
</gene>
<proteinExistence type="predicted"/>
<evidence type="ECO:0000313" key="2">
    <source>
        <dbReference type="EMBL" id="KAG2558344.1"/>
    </source>
</evidence>
<reference evidence="2" key="1">
    <citation type="submission" date="2020-05" db="EMBL/GenBank/DDBJ databases">
        <title>WGS assembly of Panicum virgatum.</title>
        <authorList>
            <person name="Lovell J.T."/>
            <person name="Jenkins J."/>
            <person name="Shu S."/>
            <person name="Juenger T.E."/>
            <person name="Schmutz J."/>
        </authorList>
    </citation>
    <scope>NUCLEOTIDE SEQUENCE</scope>
    <source>
        <strain evidence="2">AP13</strain>
    </source>
</reference>
<protein>
    <submittedName>
        <fullName evidence="2">Uncharacterized protein</fullName>
    </submittedName>
</protein>
<dbReference type="EMBL" id="CM029052">
    <property type="protein sequence ID" value="KAG2558344.1"/>
    <property type="molecule type" value="Genomic_DNA"/>
</dbReference>
<organism evidence="2 3">
    <name type="scientific">Panicum virgatum</name>
    <name type="common">Blackwell switchgrass</name>
    <dbReference type="NCBI Taxonomy" id="38727"/>
    <lineage>
        <taxon>Eukaryota</taxon>
        <taxon>Viridiplantae</taxon>
        <taxon>Streptophyta</taxon>
        <taxon>Embryophyta</taxon>
        <taxon>Tracheophyta</taxon>
        <taxon>Spermatophyta</taxon>
        <taxon>Magnoliopsida</taxon>
        <taxon>Liliopsida</taxon>
        <taxon>Poales</taxon>
        <taxon>Poaceae</taxon>
        <taxon>PACMAD clade</taxon>
        <taxon>Panicoideae</taxon>
        <taxon>Panicodae</taxon>
        <taxon>Paniceae</taxon>
        <taxon>Panicinae</taxon>
        <taxon>Panicum</taxon>
        <taxon>Panicum sect. Hiantes</taxon>
    </lineage>
</organism>
<accession>A0A8T0PJ28</accession>
<dbReference type="AlphaFoldDB" id="A0A8T0PJ28"/>
<name>A0A8T0PJ28_PANVG</name>
<evidence type="ECO:0000256" key="1">
    <source>
        <dbReference type="SAM" id="MobiDB-lite"/>
    </source>
</evidence>
<evidence type="ECO:0000313" key="3">
    <source>
        <dbReference type="Proteomes" id="UP000823388"/>
    </source>
</evidence>
<sequence>MPPCSSCSPCCDCSLCFDDICGPRLRSVKQGGSAGKNPRDKPRAVEGLPQTAAVSPKVMLRPPTPVRAPEYPALLPSPEQESPLAWGAQPPPRKSSPAVAATGAAEGLPTAPLTPTRAPRDPAATSLLAVAAASTSPRLGAATDHGTTQRSGLGPRQGGYPLSPEQSSPPSWLAEQLRPGAGYPQTSVADGTTAHGRRGGAFPAAHEYVSDQATDEIGQGQWHWQQ</sequence>
<comment type="caution">
    <text evidence="2">The sequence shown here is derived from an EMBL/GenBank/DDBJ whole genome shotgun (WGS) entry which is preliminary data.</text>
</comment>
<dbReference type="Proteomes" id="UP000823388">
    <property type="component" value="Chromosome 8N"/>
</dbReference>
<keyword evidence="3" id="KW-1185">Reference proteome</keyword>
<feature type="compositionally biased region" description="Low complexity" evidence="1">
    <location>
        <begin position="108"/>
        <end position="136"/>
    </location>
</feature>
<feature type="region of interest" description="Disordered" evidence="1">
    <location>
        <begin position="27"/>
        <end position="205"/>
    </location>
</feature>